<accession>A0A0G3XIP2</accession>
<dbReference type="PANTHER" id="PTHR48097:SF5">
    <property type="entry name" value="LOW SPECIFICITY L-THREONINE ALDOLASE"/>
    <property type="match status" value="1"/>
</dbReference>
<protein>
    <submittedName>
        <fullName evidence="6">Threonine aldolase</fullName>
    </submittedName>
</protein>
<dbReference type="PATRIC" id="fig|1348774.3.peg.467"/>
<evidence type="ECO:0000256" key="3">
    <source>
        <dbReference type="ARBA" id="ARBA00011881"/>
    </source>
</evidence>
<sequence length="333" mass="35175">MLFVSDNTAPVHPQVWDAMRAADAPDAPYDGDALSQRLDAAFSALFDRECAVVWTSTGTAANCLALATLVPPYGGVVCHDDAHIEQDEAGAPEFYTHGAKLMLAHGPHAKLTPENIAAVVDPIRDDVHRVQPCTIAITQATEQGCTYTPGELATLTAYARAKGFSVHMDGARFANAVAHLGCSAAEAGPAHGIDTLTFGMIKNGAMGAEALILFDPAKAAEAKRRHKRAGQLQSKGRFLAAQLLAMLDGDLWLANARAANAAATAIAGAAVHRLLYPCEANEVFVRCTAEERANLRDQGFVFYDWGPDAARFVAAWNTPAEAAQALAKAIASL</sequence>
<dbReference type="InterPro" id="IPR015421">
    <property type="entry name" value="PyrdxlP-dep_Trfase_major"/>
</dbReference>
<comment type="subunit">
    <text evidence="3">Homotetramer.</text>
</comment>
<dbReference type="EMBL" id="CP011770">
    <property type="protein sequence ID" value="AKM11470.1"/>
    <property type="molecule type" value="Genomic_DNA"/>
</dbReference>
<evidence type="ECO:0000256" key="1">
    <source>
        <dbReference type="ARBA" id="ARBA00001933"/>
    </source>
</evidence>
<proteinExistence type="inferred from homology"/>
<dbReference type="Gene3D" id="3.40.640.10">
    <property type="entry name" value="Type I PLP-dependent aspartate aminotransferase-like (Major domain)"/>
    <property type="match status" value="1"/>
</dbReference>
<dbReference type="RefSeq" id="WP_047823113.1">
    <property type="nucleotide sequence ID" value="NZ_CP011770.1"/>
</dbReference>
<dbReference type="OrthoDB" id="9774495at2"/>
<dbReference type="InterPro" id="IPR015424">
    <property type="entry name" value="PyrdxlP-dep_Trfase"/>
</dbReference>
<dbReference type="AlphaFoldDB" id="A0A0G3XIP2"/>
<evidence type="ECO:0000259" key="5">
    <source>
        <dbReference type="Pfam" id="PF01212"/>
    </source>
</evidence>
<reference evidence="6 7" key="1">
    <citation type="submission" date="2015-06" db="EMBL/GenBank/DDBJ databases">
        <authorList>
            <person name="Zeng Y."/>
            <person name="Huang Y."/>
        </authorList>
    </citation>
    <scope>NUCLEOTIDE SEQUENCE [LARGE SCALE GENOMIC DNA]</scope>
    <source>
        <strain evidence="6 7">PQ-2</strain>
    </source>
</reference>
<dbReference type="Gene3D" id="3.90.1150.10">
    <property type="entry name" value="Aspartate Aminotransferase, domain 1"/>
    <property type="match status" value="1"/>
</dbReference>
<dbReference type="STRING" id="1348774.AB433_02215"/>
<dbReference type="GO" id="GO:0006520">
    <property type="term" value="P:amino acid metabolic process"/>
    <property type="evidence" value="ECO:0007669"/>
    <property type="project" value="InterPro"/>
</dbReference>
<dbReference type="PANTHER" id="PTHR48097">
    <property type="entry name" value="L-THREONINE ALDOLASE-RELATED"/>
    <property type="match status" value="1"/>
</dbReference>
<evidence type="ECO:0000256" key="4">
    <source>
        <dbReference type="ARBA" id="ARBA00022898"/>
    </source>
</evidence>
<evidence type="ECO:0000313" key="7">
    <source>
        <dbReference type="Proteomes" id="UP000035287"/>
    </source>
</evidence>
<keyword evidence="7" id="KW-1185">Reference proteome</keyword>
<dbReference type="SUPFAM" id="SSF53383">
    <property type="entry name" value="PLP-dependent transferases"/>
    <property type="match status" value="1"/>
</dbReference>
<dbReference type="GO" id="GO:0016829">
    <property type="term" value="F:lyase activity"/>
    <property type="evidence" value="ECO:0007669"/>
    <property type="project" value="InterPro"/>
</dbReference>
<dbReference type="InterPro" id="IPR015422">
    <property type="entry name" value="PyrdxlP-dep_Trfase_small"/>
</dbReference>
<dbReference type="Pfam" id="PF01212">
    <property type="entry name" value="Beta_elim_lyase"/>
    <property type="match status" value="1"/>
</dbReference>
<dbReference type="InterPro" id="IPR001597">
    <property type="entry name" value="ArAA_b-elim_lyase/Thr_aldolase"/>
</dbReference>
<gene>
    <name evidence="6" type="ORF">AB433_02215</name>
</gene>
<comment type="cofactor">
    <cofactor evidence="1">
        <name>pyridoxal 5'-phosphate</name>
        <dbReference type="ChEBI" id="CHEBI:597326"/>
    </cofactor>
</comment>
<evidence type="ECO:0000256" key="2">
    <source>
        <dbReference type="ARBA" id="ARBA00006966"/>
    </source>
</evidence>
<comment type="similarity">
    <text evidence="2">Belongs to the threonine aldolase family.</text>
</comment>
<organism evidence="6 7">
    <name type="scientific">Croceicoccus naphthovorans</name>
    <dbReference type="NCBI Taxonomy" id="1348774"/>
    <lineage>
        <taxon>Bacteria</taxon>
        <taxon>Pseudomonadati</taxon>
        <taxon>Pseudomonadota</taxon>
        <taxon>Alphaproteobacteria</taxon>
        <taxon>Sphingomonadales</taxon>
        <taxon>Erythrobacteraceae</taxon>
        <taxon>Croceicoccus</taxon>
    </lineage>
</organism>
<dbReference type="KEGG" id="cna:AB433_02215"/>
<evidence type="ECO:0000313" key="6">
    <source>
        <dbReference type="EMBL" id="AKM11470.1"/>
    </source>
</evidence>
<feature type="domain" description="Aromatic amino acid beta-eliminating lyase/threonine aldolase" evidence="5">
    <location>
        <begin position="3"/>
        <end position="269"/>
    </location>
</feature>
<keyword evidence="4" id="KW-0663">Pyridoxal phosphate</keyword>
<dbReference type="Proteomes" id="UP000035287">
    <property type="component" value="Chromosome"/>
</dbReference>
<name>A0A0G3XIP2_9SPHN</name>